<name>A0A1Y0IHN8_9BACL</name>
<dbReference type="KEGG" id="tum:CBW65_02230"/>
<feature type="domain" description="Teneurin-like YD-shell" evidence="3">
    <location>
        <begin position="25"/>
        <end position="120"/>
    </location>
</feature>
<feature type="region of interest" description="Disordered" evidence="2">
    <location>
        <begin position="360"/>
        <end position="396"/>
    </location>
</feature>
<reference evidence="5" key="1">
    <citation type="submission" date="2017-05" db="EMBL/GenBank/DDBJ databases">
        <authorList>
            <person name="Sung H."/>
        </authorList>
    </citation>
    <scope>NUCLEOTIDE SEQUENCE [LARGE SCALE GENOMIC DNA]</scope>
    <source>
        <strain evidence="5">AR23208</strain>
    </source>
</reference>
<dbReference type="InterPro" id="IPR022385">
    <property type="entry name" value="Rhs_assc_core"/>
</dbReference>
<dbReference type="NCBIfam" id="TIGR03696">
    <property type="entry name" value="Rhs_assc_core"/>
    <property type="match status" value="1"/>
</dbReference>
<evidence type="ECO:0000256" key="1">
    <source>
        <dbReference type="ARBA" id="ARBA00022737"/>
    </source>
</evidence>
<dbReference type="EMBL" id="CP021434">
    <property type="protein sequence ID" value="ARU60012.1"/>
    <property type="molecule type" value="Genomic_DNA"/>
</dbReference>
<feature type="compositionally biased region" description="Gly residues" evidence="2">
    <location>
        <begin position="370"/>
        <end position="384"/>
    </location>
</feature>
<dbReference type="AlphaFoldDB" id="A0A1Y0IHN8"/>
<protein>
    <recommendedName>
        <fullName evidence="3">Teneurin-like YD-shell domain-containing protein</fullName>
    </recommendedName>
</protein>
<dbReference type="Pfam" id="PF25023">
    <property type="entry name" value="TEN_YD-shell"/>
    <property type="match status" value="1"/>
</dbReference>
<evidence type="ECO:0000313" key="4">
    <source>
        <dbReference type="EMBL" id="ARU60012.1"/>
    </source>
</evidence>
<evidence type="ECO:0000259" key="3">
    <source>
        <dbReference type="Pfam" id="PF25023"/>
    </source>
</evidence>
<accession>A0A1Y0IHN8</accession>
<dbReference type="Gene3D" id="2.180.10.10">
    <property type="entry name" value="RHS repeat-associated core"/>
    <property type="match status" value="1"/>
</dbReference>
<dbReference type="PANTHER" id="PTHR32305:SF15">
    <property type="entry name" value="PROTEIN RHSA-RELATED"/>
    <property type="match status" value="1"/>
</dbReference>
<dbReference type="PANTHER" id="PTHR32305">
    <property type="match status" value="1"/>
</dbReference>
<dbReference type="InterPro" id="IPR050708">
    <property type="entry name" value="T6SS_VgrG/RHS"/>
</dbReference>
<dbReference type="OrthoDB" id="2378918at2"/>
<feature type="compositionally biased region" description="Acidic residues" evidence="2">
    <location>
        <begin position="387"/>
        <end position="396"/>
    </location>
</feature>
<organism evidence="4 5">
    <name type="scientific">Tumebacillus avium</name>
    <dbReference type="NCBI Taxonomy" id="1903704"/>
    <lineage>
        <taxon>Bacteria</taxon>
        <taxon>Bacillati</taxon>
        <taxon>Bacillota</taxon>
        <taxon>Bacilli</taxon>
        <taxon>Bacillales</taxon>
        <taxon>Alicyclobacillaceae</taxon>
        <taxon>Tumebacillus</taxon>
    </lineage>
</organism>
<evidence type="ECO:0000313" key="5">
    <source>
        <dbReference type="Proteomes" id="UP000195437"/>
    </source>
</evidence>
<dbReference type="Proteomes" id="UP000195437">
    <property type="component" value="Chromosome"/>
</dbReference>
<gene>
    <name evidence="4" type="ORF">CBW65_02230</name>
</gene>
<feature type="region of interest" description="Disordered" evidence="2">
    <location>
        <begin position="125"/>
        <end position="173"/>
    </location>
</feature>
<dbReference type="InterPro" id="IPR056823">
    <property type="entry name" value="TEN-like_YD-shell"/>
</dbReference>
<dbReference type="RefSeq" id="WP_087455400.1">
    <property type="nucleotide sequence ID" value="NZ_CP021434.1"/>
</dbReference>
<sequence>MTLQELGYPPNYVPEDPDFFLNPVERATYTYDAAGNRTTMTDDYGQVTYRYDAANRLIEADGETYSYDAKGNLTSRTTEHGPVNYAYNSDNQLTKVSYADQTYVQYDYDALGRKVYRQEQFYDLNGPGASMGGNNGAATGKDKNPNPGNGKGNAYGRDKNQGSEGTGGNGGVIKNYHLKQETTRYLYDGLALLNEYNGSDNELFAYYARGEQDQVISRKMFGFQGRKEQGYLGNLRDRGHQLFYHYDVTGNVTDLTDHTGSEVLKYRYDAFGGVFTQLWNPYNQVGLTGKTYDIKASLMDYSARWYSPANGRFTTQDTWPGYLDDPQSQNRYIYTVNNPLKYADPTGHIFCSIQIGDCDMSIEDPPPPATGGGSGGGGNPGDGGIFDPDDPDPIPDDELERIIREQIRQQRINDYSSSSGPIPLESMSRTEKLTMLYMLTASGQYNQNLSMEDNMEATGIYLKGWLGNYDDRMIQQAIGRQMEANERQQYCQSGPGLRTQECQFYNGMQLMIGVQGMQASGAGNLSPRTYHPPDPTPIQPDAKTRMLKPAAQPVGGTRTKYYNPNYVYNMSSTDMVLGAKNASKGLSTMGSARRADALEAGKAWVGPGAKPITNGNGEVIGYSSQNGLRAFRLQYKPNEGRVRANFTENTRNERTNGIKEVKNVHVDILEE</sequence>
<keyword evidence="1" id="KW-0677">Repeat</keyword>
<proteinExistence type="predicted"/>
<keyword evidence="5" id="KW-1185">Reference proteome</keyword>
<evidence type="ECO:0000256" key="2">
    <source>
        <dbReference type="SAM" id="MobiDB-lite"/>
    </source>
</evidence>